<keyword evidence="9 15" id="KW-0482">Metalloprotease</keyword>
<dbReference type="Gene3D" id="1.10.1370.10">
    <property type="entry name" value="Neurolysin, domain 3"/>
    <property type="match status" value="1"/>
</dbReference>
<dbReference type="EMBL" id="BBMZ01000036">
    <property type="protein sequence ID" value="GAL60349.1"/>
    <property type="molecule type" value="Genomic_DNA"/>
</dbReference>
<evidence type="ECO:0000256" key="6">
    <source>
        <dbReference type="ARBA" id="ARBA00022723"/>
    </source>
</evidence>
<dbReference type="MEROPS" id="M03.005"/>
<dbReference type="SUPFAM" id="SSF55486">
    <property type="entry name" value="Metalloproteases ('zincins'), catalytic domain"/>
    <property type="match status" value="1"/>
</dbReference>
<proteinExistence type="inferred from homology"/>
<keyword evidence="7 15" id="KW-0378">Hydrolase</keyword>
<accession>A0A090VAI8</accession>
<evidence type="ECO:0000259" key="16">
    <source>
        <dbReference type="Pfam" id="PF01432"/>
    </source>
</evidence>
<gene>
    <name evidence="17" type="primary">dcp</name>
    <name evidence="17" type="ORF">EV102420_36_00240</name>
</gene>
<dbReference type="Gene3D" id="3.40.390.10">
    <property type="entry name" value="Collagenase (Catalytic Domain)"/>
    <property type="match status" value="1"/>
</dbReference>
<dbReference type="PANTHER" id="PTHR43660">
    <property type="entry name" value="DIPEPTIDYL CARBOXYPEPTIDASE"/>
    <property type="match status" value="1"/>
</dbReference>
<evidence type="ECO:0000256" key="10">
    <source>
        <dbReference type="ARBA" id="ARBA00052506"/>
    </source>
</evidence>
<dbReference type="PANTHER" id="PTHR43660:SF1">
    <property type="entry name" value="DIPEPTIDYL CARBOXYPEPTIDASE"/>
    <property type="match status" value="1"/>
</dbReference>
<evidence type="ECO:0000256" key="3">
    <source>
        <dbReference type="ARBA" id="ARBA00022490"/>
    </source>
</evidence>
<dbReference type="Pfam" id="PF01432">
    <property type="entry name" value="Peptidase_M3"/>
    <property type="match status" value="1"/>
</dbReference>
<dbReference type="GO" id="GO:0046872">
    <property type="term" value="F:metal ion binding"/>
    <property type="evidence" value="ECO:0007669"/>
    <property type="project" value="UniProtKB-UniRule"/>
</dbReference>
<keyword evidence="8 15" id="KW-0862">Zinc</keyword>
<keyword evidence="6 15" id="KW-0479">Metal-binding</keyword>
<evidence type="ECO:0000256" key="4">
    <source>
        <dbReference type="ARBA" id="ARBA00022645"/>
    </source>
</evidence>
<dbReference type="AlphaFoldDB" id="A0A090VAI8"/>
<dbReference type="Proteomes" id="UP000029462">
    <property type="component" value="Unassembled WGS sequence"/>
</dbReference>
<evidence type="ECO:0000256" key="14">
    <source>
        <dbReference type="ARBA" id="ARBA00075608"/>
    </source>
</evidence>
<dbReference type="GO" id="GO:0005829">
    <property type="term" value="C:cytosol"/>
    <property type="evidence" value="ECO:0007669"/>
    <property type="project" value="UniProtKB-ARBA"/>
</dbReference>
<dbReference type="InterPro" id="IPR045090">
    <property type="entry name" value="Pept_M3A_M3B"/>
</dbReference>
<comment type="subcellular location">
    <subcellularLocation>
        <location evidence="1">Cytoplasm</location>
    </subcellularLocation>
</comment>
<evidence type="ECO:0000313" key="18">
    <source>
        <dbReference type="Proteomes" id="UP000029462"/>
    </source>
</evidence>
<dbReference type="InterPro" id="IPR024077">
    <property type="entry name" value="Neurolysin/TOP_dom2"/>
</dbReference>
<dbReference type="GO" id="GO:0008241">
    <property type="term" value="F:peptidyl-dipeptidase activity"/>
    <property type="evidence" value="ECO:0007669"/>
    <property type="project" value="UniProtKB-EC"/>
</dbReference>
<dbReference type="CDD" id="cd06456">
    <property type="entry name" value="M3A_DCP"/>
    <property type="match status" value="1"/>
</dbReference>
<evidence type="ECO:0000256" key="12">
    <source>
        <dbReference type="ARBA" id="ARBA00066668"/>
    </source>
</evidence>
<sequence length="681" mass="76351">MSLTNPLLSESTLPYLAPRFDIIEDSHYRPAFDESVRQKRAEVSAIAQVTTPADFNNTILALEQSGQLLNRVTSLFFAMTSAHTNDYLQQLDEAFSAELAELANDIYLDSALFSRIDAVWQQRHALGLDAESLRLTEVLHQRFILAGATLGSAEKQALKSLNTEAATLTSQFNQHLLAAGKAGGLIVESEQQLDGLSESEKAQARAAAEERGLSGRWLIPLLNTTQQPALAGLRDRQTREQLFKAGWSRTEKGDKNDTRAVVLRLAQIRAEQAALLGFPDYAAWKTADQMAQNPAAALTFMRNIVSAARARAEQELADIQRVIDEQQGGFRAEAWDWAWYAEQVRREKFALDEAQIKPYFALNTVLVDGVFWTASQLFGLSFIERFDLPVYHPDVRVWEIVDADGTGMALFYGDFYARDSKSGGAWMGNFVEQSTLQGTRPVIYNVCNYQKPSAGGPALISWDDVITLFHEFGHTLHGLFATQRYATLSGTNTPRDFVEFPSQINEHWASHPDVFARYARHYQTGEPMPKSLQEKMHRAALFNKGYDMTELLSAALLDMNWHSLASHTAVSDVAAFEAEVLKRENLDLAAVPPRYRSSYFAHIFGGGYAAGYYAYIWTQMLADDGYQWFVERGGLTRENGQRFREAILSRGNSADLAELYRIWRGHDPKIEPMLVNRGLSS</sequence>
<dbReference type="eggNOG" id="COG0339">
    <property type="taxonomic scope" value="Bacteria"/>
</dbReference>
<evidence type="ECO:0000256" key="8">
    <source>
        <dbReference type="ARBA" id="ARBA00022833"/>
    </source>
</evidence>
<keyword evidence="4 17" id="KW-0121">Carboxypeptidase</keyword>
<dbReference type="GO" id="GO:0004180">
    <property type="term" value="F:carboxypeptidase activity"/>
    <property type="evidence" value="ECO:0007669"/>
    <property type="project" value="UniProtKB-KW"/>
</dbReference>
<evidence type="ECO:0000256" key="11">
    <source>
        <dbReference type="ARBA" id="ARBA00054529"/>
    </source>
</evidence>
<comment type="cofactor">
    <cofactor evidence="15">
        <name>Zn(2+)</name>
        <dbReference type="ChEBI" id="CHEBI:29105"/>
    </cofactor>
    <text evidence="15">Binds 1 zinc ion.</text>
</comment>
<dbReference type="NCBIfam" id="NF007624">
    <property type="entry name" value="PRK10280.1"/>
    <property type="match status" value="1"/>
</dbReference>
<dbReference type="GO" id="GO:0006508">
    <property type="term" value="P:proteolysis"/>
    <property type="evidence" value="ECO:0007669"/>
    <property type="project" value="UniProtKB-KW"/>
</dbReference>
<evidence type="ECO:0000256" key="7">
    <source>
        <dbReference type="ARBA" id="ARBA00022801"/>
    </source>
</evidence>
<evidence type="ECO:0000256" key="13">
    <source>
        <dbReference type="ARBA" id="ARBA00070755"/>
    </source>
</evidence>
<keyword evidence="18" id="KW-1185">Reference proteome</keyword>
<dbReference type="InterPro" id="IPR001567">
    <property type="entry name" value="Pept_M3A_M3B_dom"/>
</dbReference>
<name>A0A090VAI8_PSEVU</name>
<dbReference type="FunFam" id="1.10.1370.40:FF:000001">
    <property type="entry name" value="Dipeptidyl carboxypeptidase II"/>
    <property type="match status" value="2"/>
</dbReference>
<evidence type="ECO:0000256" key="15">
    <source>
        <dbReference type="RuleBase" id="RU003435"/>
    </source>
</evidence>
<dbReference type="EC" id="3.4.15.5" evidence="12"/>
<evidence type="ECO:0000256" key="1">
    <source>
        <dbReference type="ARBA" id="ARBA00004496"/>
    </source>
</evidence>
<dbReference type="Gene3D" id="1.10.1370.40">
    <property type="match status" value="1"/>
</dbReference>
<dbReference type="InterPro" id="IPR034005">
    <property type="entry name" value="M3A_DCP"/>
</dbReference>
<dbReference type="InterPro" id="IPR024079">
    <property type="entry name" value="MetalloPept_cat_dom_sf"/>
</dbReference>
<dbReference type="OrthoDB" id="9773538at2"/>
<comment type="catalytic activity">
    <reaction evidence="10">
        <text>Hydrolysis of unblocked, C-terminal dipeptides from oligopeptides, with broad specificity. Does not hydrolyze bonds in which P1' is Pro, or both P1 and P1' are Gly.</text>
        <dbReference type="EC" id="3.4.15.5"/>
    </reaction>
</comment>
<dbReference type="GO" id="GO:0004222">
    <property type="term" value="F:metalloendopeptidase activity"/>
    <property type="evidence" value="ECO:0007669"/>
    <property type="project" value="InterPro"/>
</dbReference>
<dbReference type="RefSeq" id="WP_042395663.1">
    <property type="nucleotide sequence ID" value="NZ_BBMZ01000036.1"/>
</dbReference>
<comment type="caution">
    <text evidence="17">The sequence shown here is derived from an EMBL/GenBank/DDBJ whole genome shotgun (WGS) entry which is preliminary data.</text>
</comment>
<keyword evidence="5 15" id="KW-0645">Protease</keyword>
<comment type="function">
    <text evidence="11">Removes dipeptides from the C-termini of N-blocked tripeptides, tetrapeptides and larger peptides.</text>
</comment>
<evidence type="ECO:0000256" key="2">
    <source>
        <dbReference type="ARBA" id="ARBA00006040"/>
    </source>
</evidence>
<evidence type="ECO:0000256" key="5">
    <source>
        <dbReference type="ARBA" id="ARBA00022670"/>
    </source>
</evidence>
<dbReference type="STRING" id="1115515.EV102420_36_00240"/>
<organism evidence="17 18">
    <name type="scientific">Pseudescherichia vulneris NBRC 102420</name>
    <dbReference type="NCBI Taxonomy" id="1115515"/>
    <lineage>
        <taxon>Bacteria</taxon>
        <taxon>Pseudomonadati</taxon>
        <taxon>Pseudomonadota</taxon>
        <taxon>Gammaproteobacteria</taxon>
        <taxon>Enterobacterales</taxon>
        <taxon>Enterobacteriaceae</taxon>
        <taxon>Pseudescherichia</taxon>
    </lineage>
</organism>
<comment type="similarity">
    <text evidence="2 15">Belongs to the peptidase M3 family.</text>
</comment>
<evidence type="ECO:0000256" key="9">
    <source>
        <dbReference type="ARBA" id="ARBA00023049"/>
    </source>
</evidence>
<protein>
    <recommendedName>
        <fullName evidence="13">Dipeptidyl carboxypeptidase</fullName>
        <ecNumber evidence="12">3.4.15.5</ecNumber>
    </recommendedName>
    <alternativeName>
        <fullName evidence="14">Peptidyl-dipeptidase Dcp</fullName>
    </alternativeName>
</protein>
<keyword evidence="3" id="KW-0963">Cytoplasm</keyword>
<feature type="domain" description="Peptidase M3A/M3B catalytic" evidence="16">
    <location>
        <begin position="233"/>
        <end position="676"/>
    </location>
</feature>
<reference evidence="17 18" key="1">
    <citation type="submission" date="2014-09" db="EMBL/GenBank/DDBJ databases">
        <title>Whole genome shotgun sequence of Escherichia vulneris NBRC 102420.</title>
        <authorList>
            <person name="Yoshida Y."/>
            <person name="Hosoyama A."/>
            <person name="Tsuchikane K."/>
            <person name="Ohji S."/>
            <person name="Ichikawa N."/>
            <person name="Kimura A."/>
            <person name="Yamazoe A."/>
            <person name="Ezaki T."/>
            <person name="Fujita N."/>
        </authorList>
    </citation>
    <scope>NUCLEOTIDE SEQUENCE [LARGE SCALE GENOMIC DNA]</scope>
    <source>
        <strain evidence="17 18">NBRC 102420</strain>
    </source>
</reference>
<dbReference type="FunFam" id="3.40.390.10:FF:000009">
    <property type="entry name" value="Oligopeptidase A"/>
    <property type="match status" value="1"/>
</dbReference>
<evidence type="ECO:0000313" key="17">
    <source>
        <dbReference type="EMBL" id="GAL60349.1"/>
    </source>
</evidence>